<gene>
    <name evidence="1" type="ORF">PQG83_07455</name>
</gene>
<evidence type="ECO:0000313" key="2">
    <source>
        <dbReference type="Proteomes" id="UP001302494"/>
    </source>
</evidence>
<sequence length="71" mass="7932">MRYFDILASIHYKRRCEHAAAGGVLGLMGQRVAVQDYQQGVQPAGARNQCTRDKSDCAHRTCMEAKDYKVG</sequence>
<dbReference type="KEGG" id="nneo:PQG83_07455"/>
<reference evidence="1 2" key="1">
    <citation type="submission" date="2023-01" db="EMBL/GenBank/DDBJ databases">
        <title>Cultivation and genomic characterization of new, ubiquitous marine nitrite-oxidizing bacteria from the Nitrospirales.</title>
        <authorList>
            <person name="Mueller A.J."/>
            <person name="Daebeler A."/>
            <person name="Herbold C.W."/>
            <person name="Kirkegaard R.H."/>
            <person name="Daims H."/>
        </authorList>
    </citation>
    <scope>NUCLEOTIDE SEQUENCE [LARGE SCALE GENOMIC DNA]</scope>
    <source>
        <strain evidence="1 2">DK</strain>
    </source>
</reference>
<name>A0AA96GU32_9BACT</name>
<dbReference type="RefSeq" id="WP_312748270.1">
    <property type="nucleotide sequence ID" value="NZ_CP116968.1"/>
</dbReference>
<keyword evidence="2" id="KW-1185">Reference proteome</keyword>
<dbReference type="EMBL" id="CP116968">
    <property type="protein sequence ID" value="WNM63581.1"/>
    <property type="molecule type" value="Genomic_DNA"/>
</dbReference>
<proteinExistence type="predicted"/>
<evidence type="ECO:0000313" key="1">
    <source>
        <dbReference type="EMBL" id="WNM63581.1"/>
    </source>
</evidence>
<dbReference type="AlphaFoldDB" id="A0AA96GU32"/>
<dbReference type="Proteomes" id="UP001302494">
    <property type="component" value="Chromosome"/>
</dbReference>
<protein>
    <submittedName>
        <fullName evidence="1">Uncharacterized protein</fullName>
    </submittedName>
</protein>
<organism evidence="1 2">
    <name type="scientific">Candidatus Nitrospira neomarina</name>
    <dbReference type="NCBI Taxonomy" id="3020899"/>
    <lineage>
        <taxon>Bacteria</taxon>
        <taxon>Pseudomonadati</taxon>
        <taxon>Nitrospirota</taxon>
        <taxon>Nitrospiria</taxon>
        <taxon>Nitrospirales</taxon>
        <taxon>Nitrospiraceae</taxon>
        <taxon>Nitrospira</taxon>
    </lineage>
</organism>
<accession>A0AA96GU32</accession>